<protein>
    <submittedName>
        <fullName evidence="1">Uncharacterized protein</fullName>
    </submittedName>
</protein>
<sequence length="190" mass="21472">MSESVIKVYGALRICRWTGKLLEASNLVVLRESSFIHSNANLEVHGQGLLNLSGPGDIIEAQRLVLSLFYSIRLHSMVGMPFSAHIHIAKQEDQIQGAIYGPSIEILQKTFKLYHCYSMTNAPVGTIPQLFRYLVNPYRLTLCAKTPIEETQIDGFTMRSLKYNFTQLADLEKMPDTDAKLSNLHIYIPE</sequence>
<reference evidence="1 2" key="1">
    <citation type="journal article" date="2021" name="Hortic Res">
        <title>High-quality reference genome and annotation aids understanding of berry development for evergreen blueberry (Vaccinium darrowii).</title>
        <authorList>
            <person name="Yu J."/>
            <person name="Hulse-Kemp A.M."/>
            <person name="Babiker E."/>
            <person name="Staton M."/>
        </authorList>
    </citation>
    <scope>NUCLEOTIDE SEQUENCE [LARGE SCALE GENOMIC DNA]</scope>
    <source>
        <strain evidence="2">cv. NJ 8807/NJ 8810</strain>
        <tissue evidence="1">Young leaf</tissue>
    </source>
</reference>
<evidence type="ECO:0000313" key="1">
    <source>
        <dbReference type="EMBL" id="KAH7862501.1"/>
    </source>
</evidence>
<proteinExistence type="predicted"/>
<name>A0ACB7ZAN1_9ERIC</name>
<dbReference type="EMBL" id="CM037162">
    <property type="protein sequence ID" value="KAH7862501.1"/>
    <property type="molecule type" value="Genomic_DNA"/>
</dbReference>
<organism evidence="1 2">
    <name type="scientific">Vaccinium darrowii</name>
    <dbReference type="NCBI Taxonomy" id="229202"/>
    <lineage>
        <taxon>Eukaryota</taxon>
        <taxon>Viridiplantae</taxon>
        <taxon>Streptophyta</taxon>
        <taxon>Embryophyta</taxon>
        <taxon>Tracheophyta</taxon>
        <taxon>Spermatophyta</taxon>
        <taxon>Magnoliopsida</taxon>
        <taxon>eudicotyledons</taxon>
        <taxon>Gunneridae</taxon>
        <taxon>Pentapetalae</taxon>
        <taxon>asterids</taxon>
        <taxon>Ericales</taxon>
        <taxon>Ericaceae</taxon>
        <taxon>Vaccinioideae</taxon>
        <taxon>Vaccinieae</taxon>
        <taxon>Vaccinium</taxon>
    </lineage>
</organism>
<comment type="caution">
    <text evidence="1">The sequence shown here is derived from an EMBL/GenBank/DDBJ whole genome shotgun (WGS) entry which is preliminary data.</text>
</comment>
<dbReference type="Proteomes" id="UP000828048">
    <property type="component" value="Chromosome 12"/>
</dbReference>
<keyword evidence="2" id="KW-1185">Reference proteome</keyword>
<evidence type="ECO:0000313" key="2">
    <source>
        <dbReference type="Proteomes" id="UP000828048"/>
    </source>
</evidence>
<accession>A0ACB7ZAN1</accession>
<gene>
    <name evidence="1" type="ORF">Vadar_005743</name>
</gene>